<organism evidence="2 3">
    <name type="scientific">Candidatus Cetobacterium colombiensis</name>
    <dbReference type="NCBI Taxonomy" id="3073100"/>
    <lineage>
        <taxon>Bacteria</taxon>
        <taxon>Fusobacteriati</taxon>
        <taxon>Fusobacteriota</taxon>
        <taxon>Fusobacteriia</taxon>
        <taxon>Fusobacteriales</taxon>
        <taxon>Fusobacteriaceae</taxon>
        <taxon>Cetobacterium</taxon>
    </lineage>
</organism>
<feature type="coiled-coil region" evidence="1">
    <location>
        <begin position="543"/>
        <end position="574"/>
    </location>
</feature>
<sequence>MSKNKLVKDDYFEIETTDTGPTCFLEEDVYVPEEFVRNRALIRIDMNIVQFPIFSKNTRRKKNEITTYFFNKNKDIFITVTPAAGDLIPGEAEERIFIALMKIMKEKGMEQEFIATAREIKEAAKINTNNYLSDIKKAISRLSKSNYTFKNTMYSNELGIILSGEISTPILTYKSQSEIPLGEIKKIKNTINDNRIKEFYLIKISDHFYKNIVKRGYLVYDSDILLDINSSIARTLYMLLEKIRFDNLCIRESIFALIKKIPLKYEKRSLPVTIKTLEKAFTELKSKNLIKDFRFLKETTWLEADVEIFYTEEHNILKKERFQEDNRELKEIYNNLAISYTEKNIKELKPEIIITDEMIEDIIKIMPDKAKKLKSIYKTVENTLEKYGYEKVKAAAIYLAAQKKLTSPRAYFLKTLENNWAIDLVEETTPKNEKKIEIVSEIEKNSIDINNENKDLIYSEFEKLPKEIQDGIEGYVYREYISLCGMETKIQQIAFIGSRKKLICDYLEKYPELLGNIKKEEIKKVESQEINKQEDSGVVITDKDKLKKYINEYIDLYEDLLDEKIESLENVKKRIILDCMPAFLNKILTLENLEEIIRKNLI</sequence>
<comment type="caution">
    <text evidence="2">The sequence shown here is derived from an EMBL/GenBank/DDBJ whole genome shotgun (WGS) entry which is preliminary data.</text>
</comment>
<gene>
    <name evidence="2" type="ORF">RFV38_13430</name>
</gene>
<keyword evidence="3" id="KW-1185">Reference proteome</keyword>
<evidence type="ECO:0000256" key="1">
    <source>
        <dbReference type="SAM" id="Coils"/>
    </source>
</evidence>
<accession>A0ABU4WD66</accession>
<dbReference type="Proteomes" id="UP001279681">
    <property type="component" value="Unassembled WGS sequence"/>
</dbReference>
<proteinExistence type="predicted"/>
<dbReference type="RefSeq" id="WP_320314805.1">
    <property type="nucleotide sequence ID" value="NZ_JAVIKH010000053.1"/>
</dbReference>
<reference evidence="3" key="1">
    <citation type="submission" date="2023-07" db="EMBL/GenBank/DDBJ databases">
        <authorList>
            <person name="Colorado M.A."/>
            <person name="Villamil L.M."/>
            <person name="Melo J.F."/>
            <person name="Rodriguez J.A."/>
            <person name="Ruiz R.Y."/>
        </authorList>
    </citation>
    <scope>NUCLEOTIDE SEQUENCE [LARGE SCALE GENOMIC DNA]</scope>
    <source>
        <strain evidence="3">C33</strain>
    </source>
</reference>
<evidence type="ECO:0000313" key="2">
    <source>
        <dbReference type="EMBL" id="MDX8337481.1"/>
    </source>
</evidence>
<evidence type="ECO:0000313" key="3">
    <source>
        <dbReference type="Proteomes" id="UP001279681"/>
    </source>
</evidence>
<name>A0ABU4WD66_9FUSO</name>
<protein>
    <submittedName>
        <fullName evidence="2">Uncharacterized protein</fullName>
    </submittedName>
</protein>
<keyword evidence="1" id="KW-0175">Coiled coil</keyword>
<dbReference type="EMBL" id="JAVIKH010000053">
    <property type="protein sequence ID" value="MDX8337481.1"/>
    <property type="molecule type" value="Genomic_DNA"/>
</dbReference>